<dbReference type="InterPro" id="IPR005331">
    <property type="entry name" value="Sulfotransferase"/>
</dbReference>
<protein>
    <submittedName>
        <fullName evidence="8">Sulfotransferase family protein</fullName>
    </submittedName>
</protein>
<keyword evidence="7" id="KW-0325">Glycoprotein</keyword>
<keyword evidence="2 8" id="KW-0808">Transferase</keyword>
<sequence length="237" mass="27420">METQEYIKALFANRPATANYLVHWTRGRNYIYVETPKVACTTIKHDLQMDATGEPVTGNVHDRDASPLLRITDAPGEFKALNDDPDTFKFCFVRNPFSRALSCYLDKFATNEWERQRLSGQLGFDPETPPTFIEFLEAVRAQDDMERDIHWATQTFLLRPRRYKYSFIGRFELFGPQFESIKAFLGINVPSRNVSRHATGASGKLDEFMTENAVSLIKEIYELDFHNFGYGWSHKLL</sequence>
<keyword evidence="5" id="KW-0333">Golgi apparatus</keyword>
<dbReference type="GO" id="GO:0016020">
    <property type="term" value="C:membrane"/>
    <property type="evidence" value="ECO:0007669"/>
    <property type="project" value="InterPro"/>
</dbReference>
<dbReference type="PANTHER" id="PTHR12137:SF54">
    <property type="entry name" value="CARBOHYDRATE SULFOTRANSFERASE"/>
    <property type="match status" value="1"/>
</dbReference>
<evidence type="ECO:0000256" key="7">
    <source>
        <dbReference type="ARBA" id="ARBA00023180"/>
    </source>
</evidence>
<name>A0A1M7GEE0_9RHOB</name>
<proteinExistence type="predicted"/>
<dbReference type="STRING" id="337701.SAMN05444398_110132"/>
<dbReference type="InterPro" id="IPR018011">
    <property type="entry name" value="Carb_sulfotrans_8-10"/>
</dbReference>
<reference evidence="8 9" key="1">
    <citation type="submission" date="2016-11" db="EMBL/GenBank/DDBJ databases">
        <authorList>
            <person name="Jaros S."/>
            <person name="Januszkiewicz K."/>
            <person name="Wedrychowicz H."/>
        </authorList>
    </citation>
    <scope>NUCLEOTIDE SEQUENCE [LARGE SCALE GENOMIC DNA]</scope>
    <source>
        <strain evidence="8 9">DSM 29589</strain>
    </source>
</reference>
<evidence type="ECO:0000256" key="6">
    <source>
        <dbReference type="ARBA" id="ARBA00023136"/>
    </source>
</evidence>
<accession>A0A1M7GEE0</accession>
<keyword evidence="6" id="KW-0472">Membrane</keyword>
<evidence type="ECO:0000313" key="8">
    <source>
        <dbReference type="EMBL" id="SHM14581.1"/>
    </source>
</evidence>
<dbReference type="AlphaFoldDB" id="A0A1M7GEE0"/>
<evidence type="ECO:0000256" key="4">
    <source>
        <dbReference type="ARBA" id="ARBA00022989"/>
    </source>
</evidence>
<organism evidence="8 9">
    <name type="scientific">Roseovarius pacificus</name>
    <dbReference type="NCBI Taxonomy" id="337701"/>
    <lineage>
        <taxon>Bacteria</taxon>
        <taxon>Pseudomonadati</taxon>
        <taxon>Pseudomonadota</taxon>
        <taxon>Alphaproteobacteria</taxon>
        <taxon>Rhodobacterales</taxon>
        <taxon>Roseobacteraceae</taxon>
        <taxon>Roseovarius</taxon>
    </lineage>
</organism>
<evidence type="ECO:0000256" key="3">
    <source>
        <dbReference type="ARBA" id="ARBA00022692"/>
    </source>
</evidence>
<evidence type="ECO:0000256" key="2">
    <source>
        <dbReference type="ARBA" id="ARBA00022679"/>
    </source>
</evidence>
<keyword evidence="4" id="KW-1133">Transmembrane helix</keyword>
<dbReference type="GO" id="GO:0008146">
    <property type="term" value="F:sulfotransferase activity"/>
    <property type="evidence" value="ECO:0007669"/>
    <property type="project" value="InterPro"/>
</dbReference>
<evidence type="ECO:0000256" key="1">
    <source>
        <dbReference type="ARBA" id="ARBA00004323"/>
    </source>
</evidence>
<gene>
    <name evidence="8" type="ORF">SAMN05444398_110132</name>
</gene>
<dbReference type="Pfam" id="PF03567">
    <property type="entry name" value="Sulfotransfer_2"/>
    <property type="match status" value="1"/>
</dbReference>
<evidence type="ECO:0000313" key="9">
    <source>
        <dbReference type="Proteomes" id="UP000183974"/>
    </source>
</evidence>
<dbReference type="EMBL" id="FRBR01000010">
    <property type="protein sequence ID" value="SHM14581.1"/>
    <property type="molecule type" value="Genomic_DNA"/>
</dbReference>
<dbReference type="GO" id="GO:0016051">
    <property type="term" value="P:carbohydrate biosynthetic process"/>
    <property type="evidence" value="ECO:0007669"/>
    <property type="project" value="InterPro"/>
</dbReference>
<dbReference type="Proteomes" id="UP000183974">
    <property type="component" value="Unassembled WGS sequence"/>
</dbReference>
<dbReference type="PANTHER" id="PTHR12137">
    <property type="entry name" value="CARBOHYDRATE SULFOTRANSFERASE"/>
    <property type="match status" value="1"/>
</dbReference>
<keyword evidence="9" id="KW-1185">Reference proteome</keyword>
<keyword evidence="3" id="KW-0812">Transmembrane</keyword>
<evidence type="ECO:0000256" key="5">
    <source>
        <dbReference type="ARBA" id="ARBA00023034"/>
    </source>
</evidence>
<comment type="subcellular location">
    <subcellularLocation>
        <location evidence="1">Golgi apparatus membrane</location>
        <topology evidence="1">Single-pass type II membrane protein</topology>
    </subcellularLocation>
</comment>